<name>A0A382FGK1_9ZZZZ</name>
<dbReference type="AlphaFoldDB" id="A0A382FGK1"/>
<dbReference type="Gene3D" id="3.40.50.300">
    <property type="entry name" value="P-loop containing nucleotide triphosphate hydrolases"/>
    <property type="match status" value="1"/>
</dbReference>
<dbReference type="GO" id="GO:0006281">
    <property type="term" value="P:DNA repair"/>
    <property type="evidence" value="ECO:0007669"/>
    <property type="project" value="InterPro"/>
</dbReference>
<dbReference type="EMBL" id="UINC01049711">
    <property type="protein sequence ID" value="SVB61815.1"/>
    <property type="molecule type" value="Genomic_DNA"/>
</dbReference>
<dbReference type="InterPro" id="IPR027417">
    <property type="entry name" value="P-loop_NTPase"/>
</dbReference>
<evidence type="ECO:0000259" key="1">
    <source>
        <dbReference type="SMART" id="SM00382"/>
    </source>
</evidence>
<dbReference type="SMART" id="SM00382">
    <property type="entry name" value="AAA"/>
    <property type="match status" value="1"/>
</dbReference>
<dbReference type="CDD" id="cd18809">
    <property type="entry name" value="SF1_C_RecD"/>
    <property type="match status" value="1"/>
</dbReference>
<organism evidence="2">
    <name type="scientific">marine metagenome</name>
    <dbReference type="NCBI Taxonomy" id="408172"/>
    <lineage>
        <taxon>unclassified sequences</taxon>
        <taxon>metagenomes</taxon>
        <taxon>ecological metagenomes</taxon>
    </lineage>
</organism>
<evidence type="ECO:0000313" key="2">
    <source>
        <dbReference type="EMBL" id="SVB61815.1"/>
    </source>
</evidence>
<dbReference type="GO" id="GO:0000723">
    <property type="term" value="P:telomere maintenance"/>
    <property type="evidence" value="ECO:0007669"/>
    <property type="project" value="InterPro"/>
</dbReference>
<feature type="domain" description="AAA+ ATPase" evidence="1">
    <location>
        <begin position="35"/>
        <end position="176"/>
    </location>
</feature>
<accession>A0A382FGK1</accession>
<dbReference type="InterPro" id="IPR010285">
    <property type="entry name" value="DNA_helicase_pif1-like_DEAD"/>
</dbReference>
<dbReference type="PANTHER" id="PTHR47642">
    <property type="entry name" value="ATP-DEPENDENT DNA HELICASE"/>
    <property type="match status" value="1"/>
</dbReference>
<dbReference type="GO" id="GO:0003678">
    <property type="term" value="F:DNA helicase activity"/>
    <property type="evidence" value="ECO:0007669"/>
    <property type="project" value="InterPro"/>
</dbReference>
<dbReference type="FunFam" id="3.40.50.300:FF:001498">
    <property type="entry name" value="ATP-dependent DNA helicase"/>
    <property type="match status" value="1"/>
</dbReference>
<dbReference type="InterPro" id="IPR003593">
    <property type="entry name" value="AAA+_ATPase"/>
</dbReference>
<reference evidence="2" key="1">
    <citation type="submission" date="2018-05" db="EMBL/GenBank/DDBJ databases">
        <authorList>
            <person name="Lanie J.A."/>
            <person name="Ng W.-L."/>
            <person name="Kazmierczak K.M."/>
            <person name="Andrzejewski T.M."/>
            <person name="Davidsen T.M."/>
            <person name="Wayne K.J."/>
            <person name="Tettelin H."/>
            <person name="Glass J.I."/>
            <person name="Rusch D."/>
            <person name="Podicherti R."/>
            <person name="Tsui H.-C.T."/>
            <person name="Winkler M.E."/>
        </authorList>
    </citation>
    <scope>NUCLEOTIDE SEQUENCE</scope>
</reference>
<dbReference type="SUPFAM" id="SSF52540">
    <property type="entry name" value="P-loop containing nucleoside triphosphate hydrolases"/>
    <property type="match status" value="2"/>
</dbReference>
<protein>
    <recommendedName>
        <fullName evidence="1">AAA+ ATPase domain-containing protein</fullName>
    </recommendedName>
</protein>
<dbReference type="InterPro" id="IPR051055">
    <property type="entry name" value="PIF1_helicase"/>
</dbReference>
<dbReference type="Pfam" id="PF05970">
    <property type="entry name" value="PIF1"/>
    <property type="match status" value="1"/>
</dbReference>
<gene>
    <name evidence="2" type="ORF">METZ01_LOCUS214669</name>
</gene>
<proteinExistence type="predicted"/>
<sequence length="439" mass="49852">MLLHILCFREEQVTASRYQITSELKEVLDLLANQPPPVLFVTGSAGTGKSTLIQIIRQQLKKNLAVVAPTGVAALRVGGQTIHAFFRFPPKPQPSPRRLHGESRRIIDGMDLLVIDEVSMVRADLLDAIDASLRRNTESGNMPFGGKTVLLVGDLHQLPPVVATEEEERLFQERYDSPFFFSAECFRHIQLVTKNLSKPFRQTDDTFIELLNDIRVGRNLAEAVQVLNDAAGYMRRESLLILTTVNAKARQYNERQLHGIDQKEWCFEAELEGDWSERDDQLPAPRSLRLKKDAQVMFVKNGEEWVNGTIGRVVDLNDEFIEVELLSEPHKGTTVGVKRESWDRYQYKWNDKRRTIDIRTIGTYRQLPFILAWAVTIHKAQGLTLDDVNIDLGRGTFAPGQAYVALSRCRTMDGISFSRPLEVKDVLCDQKVVDFYSGV</sequence>